<keyword evidence="1" id="KW-0472">Membrane</keyword>
<evidence type="ECO:0000313" key="3">
    <source>
        <dbReference type="WBParaSite" id="PSAMB.scaffold4775size13563.g25136.t1"/>
    </source>
</evidence>
<reference evidence="3" key="1">
    <citation type="submission" date="2022-11" db="UniProtKB">
        <authorList>
            <consortium name="WormBaseParasite"/>
        </authorList>
    </citation>
    <scope>IDENTIFICATION</scope>
</reference>
<dbReference type="AlphaFoldDB" id="A0A914WT49"/>
<sequence>MVDATGKNRPACREGLSPVYSQHSCYQFPDPQRDEHLGWLKMVRLVMAIALMYLCLQMAPRIGLVLVAKLSQEQRIMFAPALRMMIALNSGIHFFVYLWLVVDQTLYWQPISENVINIEDKVGCNGTGLVLSNRPTLSRK</sequence>
<keyword evidence="2" id="KW-1185">Reference proteome</keyword>
<keyword evidence="1" id="KW-0812">Transmembrane</keyword>
<evidence type="ECO:0000256" key="1">
    <source>
        <dbReference type="SAM" id="Phobius"/>
    </source>
</evidence>
<feature type="transmembrane region" description="Helical" evidence="1">
    <location>
        <begin position="45"/>
        <end position="68"/>
    </location>
</feature>
<protein>
    <submittedName>
        <fullName evidence="3">Uncharacterized protein</fullName>
    </submittedName>
</protein>
<accession>A0A914WT49</accession>
<proteinExistence type="predicted"/>
<name>A0A914WT49_9BILA</name>
<dbReference type="Proteomes" id="UP000887566">
    <property type="component" value="Unplaced"/>
</dbReference>
<dbReference type="WBParaSite" id="PSAMB.scaffold4775size13563.g25136.t1">
    <property type="protein sequence ID" value="PSAMB.scaffold4775size13563.g25136.t1"/>
    <property type="gene ID" value="PSAMB.scaffold4775size13563.g25136"/>
</dbReference>
<feature type="transmembrane region" description="Helical" evidence="1">
    <location>
        <begin position="80"/>
        <end position="100"/>
    </location>
</feature>
<organism evidence="2 3">
    <name type="scientific">Plectus sambesii</name>
    <dbReference type="NCBI Taxonomy" id="2011161"/>
    <lineage>
        <taxon>Eukaryota</taxon>
        <taxon>Metazoa</taxon>
        <taxon>Ecdysozoa</taxon>
        <taxon>Nematoda</taxon>
        <taxon>Chromadorea</taxon>
        <taxon>Plectida</taxon>
        <taxon>Plectina</taxon>
        <taxon>Plectoidea</taxon>
        <taxon>Plectidae</taxon>
        <taxon>Plectus</taxon>
    </lineage>
</organism>
<keyword evidence="1" id="KW-1133">Transmembrane helix</keyword>
<evidence type="ECO:0000313" key="2">
    <source>
        <dbReference type="Proteomes" id="UP000887566"/>
    </source>
</evidence>